<sequence length="322" mass="34262">MAAPAINYGQAIHSQPIPSDAVWDVGTQVGELTYVGGTKIEGGKPLFGGVSALRLDAAAKELIALTDRGRFYRMALSENDAGILSGISVTEEGAFEGGLEPEALTRNPFGSGWIVGFEDGCGAYDCSQIHRYPSIKAGSGDLKTDQMRPYEGLAGRKFTNNRGLETLASLPADQDSPAMLIMCGERQPQAGLPNCEVESSGGSQGFSVAPPANMHIASDGVPTDADTDSAGHLYVLFRGFSNDSSPKNGSAIVRLNMRADDFANTAETIAMWGDTAALPSDNFEGLAIREEEGRTFLYVISDDNFDYWGPQDTLLLKFEITG</sequence>
<reference evidence="2 3" key="1">
    <citation type="submission" date="2020-04" db="EMBL/GenBank/DDBJ databases">
        <authorList>
            <person name="Liu A."/>
        </authorList>
    </citation>
    <scope>NUCLEOTIDE SEQUENCE [LARGE SCALE GENOMIC DNA]</scope>
    <source>
        <strain evidence="2 3">RZ02</strain>
    </source>
</reference>
<keyword evidence="3" id="KW-1185">Reference proteome</keyword>
<dbReference type="InterPro" id="IPR027372">
    <property type="entry name" value="Phytase-like_dom"/>
</dbReference>
<organism evidence="2 3">
    <name type="scientific">Pontixanthobacter rizhaonensis</name>
    <dbReference type="NCBI Taxonomy" id="2730337"/>
    <lineage>
        <taxon>Bacteria</taxon>
        <taxon>Pseudomonadati</taxon>
        <taxon>Pseudomonadota</taxon>
        <taxon>Alphaproteobacteria</taxon>
        <taxon>Sphingomonadales</taxon>
        <taxon>Erythrobacteraceae</taxon>
        <taxon>Pontixanthobacter</taxon>
    </lineage>
</organism>
<evidence type="ECO:0000259" key="1">
    <source>
        <dbReference type="Pfam" id="PF13449"/>
    </source>
</evidence>
<dbReference type="InterPro" id="IPR014567">
    <property type="entry name" value="UCP031900"/>
</dbReference>
<dbReference type="EMBL" id="JABCRE010000002">
    <property type="protein sequence ID" value="NMW31891.1"/>
    <property type="molecule type" value="Genomic_DNA"/>
</dbReference>
<name>A0A848QE25_9SPHN</name>
<dbReference type="RefSeq" id="WP_170011814.1">
    <property type="nucleotide sequence ID" value="NZ_JABCRE010000002.1"/>
</dbReference>
<comment type="caution">
    <text evidence="2">The sequence shown here is derived from an EMBL/GenBank/DDBJ whole genome shotgun (WGS) entry which is preliminary data.</text>
</comment>
<evidence type="ECO:0000313" key="2">
    <source>
        <dbReference type="EMBL" id="NMW31891.1"/>
    </source>
</evidence>
<gene>
    <name evidence="2" type="ORF">HKD42_07445</name>
</gene>
<evidence type="ECO:0000313" key="3">
    <source>
        <dbReference type="Proteomes" id="UP000561181"/>
    </source>
</evidence>
<dbReference type="Proteomes" id="UP000561181">
    <property type="component" value="Unassembled WGS sequence"/>
</dbReference>
<accession>A0A848QE25</accession>
<dbReference type="AlphaFoldDB" id="A0A848QE25"/>
<proteinExistence type="predicted"/>
<dbReference type="PIRSF" id="PIRSF031900">
    <property type="entry name" value="UCP031900"/>
    <property type="match status" value="1"/>
</dbReference>
<dbReference type="Pfam" id="PF13449">
    <property type="entry name" value="Phytase-like"/>
    <property type="match status" value="1"/>
</dbReference>
<protein>
    <recommendedName>
        <fullName evidence="1">Phytase-like domain-containing protein</fullName>
    </recommendedName>
</protein>
<feature type="domain" description="Phytase-like" evidence="1">
    <location>
        <begin position="46"/>
        <end position="305"/>
    </location>
</feature>